<feature type="transmembrane region" description="Helical" evidence="6">
    <location>
        <begin position="248"/>
        <end position="266"/>
    </location>
</feature>
<feature type="transmembrane region" description="Helical" evidence="6">
    <location>
        <begin position="314"/>
        <end position="340"/>
    </location>
</feature>
<dbReference type="Proteomes" id="UP000662821">
    <property type="component" value="Chromosome"/>
</dbReference>
<feature type="transmembrane region" description="Helical" evidence="6">
    <location>
        <begin position="67"/>
        <end position="83"/>
    </location>
</feature>
<feature type="transmembrane region" description="Helical" evidence="6">
    <location>
        <begin position="458"/>
        <end position="479"/>
    </location>
</feature>
<feature type="transmembrane region" description="Helical" evidence="6">
    <location>
        <begin position="124"/>
        <end position="142"/>
    </location>
</feature>
<gene>
    <name evidence="8" type="ORF">J3P46_19090</name>
</gene>
<dbReference type="PRINTS" id="PR01036">
    <property type="entry name" value="TCRTETB"/>
</dbReference>
<organism evidence="8 9">
    <name type="scientific">Janthinobacterium lividum</name>
    <dbReference type="NCBI Taxonomy" id="29581"/>
    <lineage>
        <taxon>Bacteria</taxon>
        <taxon>Pseudomonadati</taxon>
        <taxon>Pseudomonadota</taxon>
        <taxon>Betaproteobacteria</taxon>
        <taxon>Burkholderiales</taxon>
        <taxon>Oxalobacteraceae</taxon>
        <taxon>Janthinobacterium</taxon>
    </lineage>
</organism>
<evidence type="ECO:0000256" key="1">
    <source>
        <dbReference type="ARBA" id="ARBA00004141"/>
    </source>
</evidence>
<dbReference type="GO" id="GO:0022857">
    <property type="term" value="F:transmembrane transporter activity"/>
    <property type="evidence" value="ECO:0007669"/>
    <property type="project" value="InterPro"/>
</dbReference>
<evidence type="ECO:0000259" key="7">
    <source>
        <dbReference type="PROSITE" id="PS50850"/>
    </source>
</evidence>
<sequence>MNSPSKPVPPSPSQQAAPAATATMPVRGALASLSLSMLLPALGTSIANVGLPDMAKALHAPFQDVQWIVLAYLLAITALIVSVGRLGDMIGRRRLLLAGIALFAVASILCALAPTLWLLVAARALQGLGASVMMALTMAFVGSTVPKAQTGSAMGLLGTMSAVGTTLGPALGGLLIAQFGWQAIFLVNVPLAGVALLMAWRFLPADQRGAHARRPVFDHRGTLLLALTLAAYALAMTLGRGHFGMRNVALLLAACVGGALFVYVELKAPAPLIRLAMLRAPVLSAGLATSMLVSTVMMSTLVVGPFYLARGLGLGTAVTGMVLAAGPLVAAFCGVPSGWLVDRYGAQRMGGAGLCGATAACLALSLLPASLGIPGYVAPIMLLTASYALFQAANNTAVMGDIVPDQRGLISGMLNLSRNLGLVTGASVMGAIFAFFASASDIASAQPAAMIRGMHATFAVASALILAALAIFALGRALAKPPTPSGDPA</sequence>
<feature type="transmembrane region" description="Helical" evidence="6">
    <location>
        <begin position="287"/>
        <end position="308"/>
    </location>
</feature>
<dbReference type="GO" id="GO:0016020">
    <property type="term" value="C:membrane"/>
    <property type="evidence" value="ECO:0007669"/>
    <property type="project" value="UniProtKB-SubCell"/>
</dbReference>
<dbReference type="Gene3D" id="1.20.1250.20">
    <property type="entry name" value="MFS general substrate transporter like domains"/>
    <property type="match status" value="1"/>
</dbReference>
<proteinExistence type="predicted"/>
<keyword evidence="3 6" id="KW-0812">Transmembrane</keyword>
<feature type="transmembrane region" description="Helical" evidence="6">
    <location>
        <begin position="223"/>
        <end position="242"/>
    </location>
</feature>
<evidence type="ECO:0000313" key="8">
    <source>
        <dbReference type="EMBL" id="QSX94810.1"/>
    </source>
</evidence>
<dbReference type="PANTHER" id="PTHR42718:SF9">
    <property type="entry name" value="MAJOR FACILITATOR SUPERFAMILY MULTIDRUG TRANSPORTER MFSC"/>
    <property type="match status" value="1"/>
</dbReference>
<feature type="domain" description="Major facilitator superfamily (MFS) profile" evidence="7">
    <location>
        <begin position="29"/>
        <end position="480"/>
    </location>
</feature>
<dbReference type="Gene3D" id="1.20.1720.10">
    <property type="entry name" value="Multidrug resistance protein D"/>
    <property type="match status" value="1"/>
</dbReference>
<dbReference type="CDD" id="cd17321">
    <property type="entry name" value="MFS_MMR_MDR_like"/>
    <property type="match status" value="1"/>
</dbReference>
<feature type="transmembrane region" description="Helical" evidence="6">
    <location>
        <begin position="183"/>
        <end position="203"/>
    </location>
</feature>
<dbReference type="InterPro" id="IPR020846">
    <property type="entry name" value="MFS_dom"/>
</dbReference>
<dbReference type="EMBL" id="CP071520">
    <property type="protein sequence ID" value="QSX94810.1"/>
    <property type="molecule type" value="Genomic_DNA"/>
</dbReference>
<evidence type="ECO:0000256" key="5">
    <source>
        <dbReference type="ARBA" id="ARBA00023136"/>
    </source>
</evidence>
<reference evidence="8 9" key="1">
    <citation type="submission" date="2021-03" db="EMBL/GenBank/DDBJ databases">
        <title>Draft genome sequence of Janthinobacterium sp. strain PLB02 isolated from infected primmorphs (Lubomirskia baicalensis).</title>
        <authorList>
            <person name="Chernogor L.I."/>
            <person name="Belikov S.I."/>
            <person name="Petrushin I.S."/>
        </authorList>
    </citation>
    <scope>NUCLEOTIDE SEQUENCE [LARGE SCALE GENOMIC DNA]</scope>
    <source>
        <strain evidence="8 9">PLB02</strain>
    </source>
</reference>
<dbReference type="SUPFAM" id="SSF103473">
    <property type="entry name" value="MFS general substrate transporter"/>
    <property type="match status" value="1"/>
</dbReference>
<dbReference type="InterPro" id="IPR036259">
    <property type="entry name" value="MFS_trans_sf"/>
</dbReference>
<evidence type="ECO:0000256" key="2">
    <source>
        <dbReference type="ARBA" id="ARBA00022448"/>
    </source>
</evidence>
<feature type="transmembrane region" description="Helical" evidence="6">
    <location>
        <begin position="377"/>
        <end position="398"/>
    </location>
</feature>
<evidence type="ECO:0000313" key="9">
    <source>
        <dbReference type="Proteomes" id="UP000662821"/>
    </source>
</evidence>
<dbReference type="RefSeq" id="WP_208672422.1">
    <property type="nucleotide sequence ID" value="NZ_CP071520.1"/>
</dbReference>
<evidence type="ECO:0000256" key="3">
    <source>
        <dbReference type="ARBA" id="ARBA00022692"/>
    </source>
</evidence>
<comment type="subcellular location">
    <subcellularLocation>
        <location evidence="1">Membrane</location>
        <topology evidence="1">Multi-pass membrane protein</topology>
    </subcellularLocation>
</comment>
<keyword evidence="4 6" id="KW-1133">Transmembrane helix</keyword>
<name>A0AAJ4MPP6_9BURK</name>
<dbReference type="PANTHER" id="PTHR42718">
    <property type="entry name" value="MAJOR FACILITATOR SUPERFAMILY MULTIDRUG TRANSPORTER MFSC"/>
    <property type="match status" value="1"/>
</dbReference>
<dbReference type="InterPro" id="IPR011701">
    <property type="entry name" value="MFS"/>
</dbReference>
<feature type="transmembrane region" description="Helical" evidence="6">
    <location>
        <begin position="154"/>
        <end position="177"/>
    </location>
</feature>
<evidence type="ECO:0000256" key="6">
    <source>
        <dbReference type="SAM" id="Phobius"/>
    </source>
</evidence>
<evidence type="ECO:0000256" key="4">
    <source>
        <dbReference type="ARBA" id="ARBA00022989"/>
    </source>
</evidence>
<feature type="transmembrane region" description="Helical" evidence="6">
    <location>
        <begin position="352"/>
        <end position="371"/>
    </location>
</feature>
<keyword evidence="2" id="KW-0813">Transport</keyword>
<accession>A0AAJ4MPP6</accession>
<protein>
    <submittedName>
        <fullName evidence="8">MFS transporter</fullName>
    </submittedName>
</protein>
<dbReference type="Pfam" id="PF07690">
    <property type="entry name" value="MFS_1"/>
    <property type="match status" value="1"/>
</dbReference>
<dbReference type="AlphaFoldDB" id="A0AAJ4MPP6"/>
<feature type="transmembrane region" description="Helical" evidence="6">
    <location>
        <begin position="419"/>
        <end position="438"/>
    </location>
</feature>
<dbReference type="PROSITE" id="PS50850">
    <property type="entry name" value="MFS"/>
    <property type="match status" value="1"/>
</dbReference>
<feature type="transmembrane region" description="Helical" evidence="6">
    <location>
        <begin position="95"/>
        <end position="118"/>
    </location>
</feature>
<keyword evidence="5 6" id="KW-0472">Membrane</keyword>